<proteinExistence type="inferred from homology"/>
<dbReference type="SUPFAM" id="SSF143081">
    <property type="entry name" value="BB1717-like"/>
    <property type="match status" value="1"/>
</dbReference>
<keyword evidence="6" id="KW-0238">DNA-binding</keyword>
<evidence type="ECO:0000256" key="7">
    <source>
        <dbReference type="ARBA" id="ARBA00023239"/>
    </source>
</evidence>
<dbReference type="GO" id="GO:0003697">
    <property type="term" value="F:single-stranded DNA binding"/>
    <property type="evidence" value="ECO:0007669"/>
    <property type="project" value="InterPro"/>
</dbReference>
<evidence type="ECO:0000256" key="8">
    <source>
        <dbReference type="RuleBase" id="RU364100"/>
    </source>
</evidence>
<dbReference type="EMBL" id="PEBX01000087">
    <property type="protein sequence ID" value="PTQ55646.1"/>
    <property type="molecule type" value="Genomic_DNA"/>
</dbReference>
<protein>
    <recommendedName>
        <fullName evidence="8">Abasic site processing protein</fullName>
        <ecNumber evidence="8">3.4.-.-</ecNumber>
    </recommendedName>
</protein>
<evidence type="ECO:0000256" key="6">
    <source>
        <dbReference type="ARBA" id="ARBA00023125"/>
    </source>
</evidence>
<dbReference type="EC" id="3.4.-.-" evidence="8"/>
<evidence type="ECO:0000313" key="9">
    <source>
        <dbReference type="EMBL" id="PTQ55646.1"/>
    </source>
</evidence>
<dbReference type="InterPro" id="IPR003738">
    <property type="entry name" value="SRAP"/>
</dbReference>
<evidence type="ECO:0000256" key="3">
    <source>
        <dbReference type="ARBA" id="ARBA00022763"/>
    </source>
</evidence>
<dbReference type="GO" id="GO:0006508">
    <property type="term" value="P:proteolysis"/>
    <property type="evidence" value="ECO:0007669"/>
    <property type="project" value="UniProtKB-KW"/>
</dbReference>
<evidence type="ECO:0000256" key="2">
    <source>
        <dbReference type="ARBA" id="ARBA00022670"/>
    </source>
</evidence>
<dbReference type="AlphaFoldDB" id="A0A2R6XYY8"/>
<keyword evidence="5" id="KW-0190">Covalent protein-DNA linkage</keyword>
<gene>
    <name evidence="9" type="ORF">BSOLF_1752</name>
</gene>
<dbReference type="PANTHER" id="PTHR13604">
    <property type="entry name" value="DC12-RELATED"/>
    <property type="match status" value="1"/>
</dbReference>
<evidence type="ECO:0000313" key="10">
    <source>
        <dbReference type="Proteomes" id="UP000244338"/>
    </source>
</evidence>
<organism evidence="9 10">
    <name type="scientific">Candidatus Carbonibacillus altaicus</name>
    <dbReference type="NCBI Taxonomy" id="2163959"/>
    <lineage>
        <taxon>Bacteria</taxon>
        <taxon>Bacillati</taxon>
        <taxon>Bacillota</taxon>
        <taxon>Bacilli</taxon>
        <taxon>Bacillales</taxon>
        <taxon>Candidatus Carbonibacillus</taxon>
    </lineage>
</organism>
<dbReference type="GO" id="GO:0008233">
    <property type="term" value="F:peptidase activity"/>
    <property type="evidence" value="ECO:0007669"/>
    <property type="project" value="UniProtKB-KW"/>
</dbReference>
<name>A0A2R6XYY8_9BACL</name>
<dbReference type="GO" id="GO:0016829">
    <property type="term" value="F:lyase activity"/>
    <property type="evidence" value="ECO:0007669"/>
    <property type="project" value="UniProtKB-KW"/>
</dbReference>
<dbReference type="Pfam" id="PF02586">
    <property type="entry name" value="SRAP"/>
    <property type="match status" value="1"/>
</dbReference>
<dbReference type="GO" id="GO:0106300">
    <property type="term" value="P:protein-DNA covalent cross-linking repair"/>
    <property type="evidence" value="ECO:0007669"/>
    <property type="project" value="InterPro"/>
</dbReference>
<comment type="similarity">
    <text evidence="1 8">Belongs to the SOS response-associated peptidase family.</text>
</comment>
<keyword evidence="7" id="KW-0456">Lyase</keyword>
<dbReference type="PANTHER" id="PTHR13604:SF0">
    <property type="entry name" value="ABASIC SITE PROCESSING PROTEIN HMCES"/>
    <property type="match status" value="1"/>
</dbReference>
<accession>A0A2R6XYY8</accession>
<evidence type="ECO:0000256" key="1">
    <source>
        <dbReference type="ARBA" id="ARBA00008136"/>
    </source>
</evidence>
<keyword evidence="3" id="KW-0227">DNA damage</keyword>
<keyword evidence="4 8" id="KW-0378">Hydrolase</keyword>
<dbReference type="InterPro" id="IPR036590">
    <property type="entry name" value="SRAP-like"/>
</dbReference>
<evidence type="ECO:0000256" key="5">
    <source>
        <dbReference type="ARBA" id="ARBA00023124"/>
    </source>
</evidence>
<reference evidence="10" key="1">
    <citation type="journal article" date="2018" name="Sci. Rep.">
        <title>Lignite coal burning seam in the remote Altai Mountains harbors a hydrogen-driven thermophilic microbial community.</title>
        <authorList>
            <person name="Kadnikov V.V."/>
            <person name="Mardanov A.V."/>
            <person name="Ivasenko D.A."/>
            <person name="Antsiferov D.V."/>
            <person name="Beletsky A.V."/>
            <person name="Karnachuk O.V."/>
            <person name="Ravin N.V."/>
        </authorList>
    </citation>
    <scope>NUCLEOTIDE SEQUENCE [LARGE SCALE GENOMIC DNA]</scope>
</reference>
<keyword evidence="2 8" id="KW-0645">Protease</keyword>
<dbReference type="Gene3D" id="3.90.1680.10">
    <property type="entry name" value="SOS response associated peptidase-like"/>
    <property type="match status" value="1"/>
</dbReference>
<dbReference type="Proteomes" id="UP000244338">
    <property type="component" value="Unassembled WGS sequence"/>
</dbReference>
<comment type="caution">
    <text evidence="9">The sequence shown here is derived from an EMBL/GenBank/DDBJ whole genome shotgun (WGS) entry which is preliminary data.</text>
</comment>
<sequence>MCGRFVLTADVPELMRRYQMKETYFKEGTSSDEEAPPPRYNIAPTHCIFTVAVDKTGARRLGRVRWGIRLPWRKEKLLINIRLETALTTPYFQKLLSTRRVIVPMQAFYEWKKGTHPSQPYLIRVADTADTDIFSVGALWTKNEEGETQLALLTKPAENGLDTLHPRMPLLLPHDKEKIWLDRTITDVDAFRSLLHVAPADITFYPVSTRVNTSTIDEPELILPLSDETV</sequence>
<evidence type="ECO:0000256" key="4">
    <source>
        <dbReference type="ARBA" id="ARBA00022801"/>
    </source>
</evidence>